<dbReference type="EMBL" id="KB405057">
    <property type="protein sequence ID" value="EMF57302.1"/>
    <property type="molecule type" value="Genomic_DNA"/>
</dbReference>
<gene>
    <name evidence="1" type="ORF">SBD_1464</name>
</gene>
<accession>M3DKB0</accession>
<dbReference type="Proteomes" id="UP000030760">
    <property type="component" value="Unassembled WGS sequence"/>
</dbReference>
<dbReference type="GeneID" id="96264633"/>
<dbReference type="RefSeq" id="WP_005476043.1">
    <property type="nucleotide sequence ID" value="NZ_KB405057.1"/>
</dbReference>
<organism evidence="1 2">
    <name type="scientific">Streptomyces bottropensis ATCC 25435</name>
    <dbReference type="NCBI Taxonomy" id="1054862"/>
    <lineage>
        <taxon>Bacteria</taxon>
        <taxon>Bacillati</taxon>
        <taxon>Actinomycetota</taxon>
        <taxon>Actinomycetes</taxon>
        <taxon>Kitasatosporales</taxon>
        <taxon>Streptomycetaceae</taxon>
        <taxon>Streptomyces</taxon>
    </lineage>
</organism>
<name>M3DKB0_9ACTN</name>
<proteinExistence type="predicted"/>
<evidence type="ECO:0000313" key="1">
    <source>
        <dbReference type="EMBL" id="EMF57302.1"/>
    </source>
</evidence>
<reference evidence="2" key="1">
    <citation type="journal article" date="2013" name="Genome Announc.">
        <title>Draft Genome Sequence of Streptomyces bottropensis ATCC 25435, a Bottromycin-Producing Actinomycete.</title>
        <authorList>
            <person name="Zhang H."/>
            <person name="Zhou W."/>
            <person name="Zhuang Y."/>
            <person name="Liang X."/>
            <person name="Liu T."/>
        </authorList>
    </citation>
    <scope>NUCLEOTIDE SEQUENCE [LARGE SCALE GENOMIC DNA]</scope>
    <source>
        <strain evidence="2">ATCC 25435</strain>
    </source>
</reference>
<dbReference type="AlphaFoldDB" id="M3DKB0"/>
<protein>
    <submittedName>
        <fullName evidence="1">Uncharacterized protein</fullName>
    </submittedName>
</protein>
<sequence length="67" mass="7332">MKRFTCETRREDAERTGRLLDAADIAFECEPANATAAAFEAVVMEGLLTDTAVEVYPPAGHTYPKRG</sequence>
<evidence type="ECO:0000313" key="2">
    <source>
        <dbReference type="Proteomes" id="UP000030760"/>
    </source>
</evidence>